<evidence type="ECO:0000259" key="1">
    <source>
        <dbReference type="Pfam" id="PF11726"/>
    </source>
</evidence>
<reference evidence="2 3" key="1">
    <citation type="submission" date="2017-05" db="EMBL/GenBank/DDBJ databases">
        <title>Whole genome sequence of Pseudomonas putida isolate 1312 commercialized as a biostimulant.</title>
        <authorList>
            <person name="Crovadore J."/>
            <person name="Blanc P."/>
            <person name="Chablais R."/>
            <person name="Cochard B."/>
            <person name="Grizard D."/>
            <person name="Lefort F."/>
        </authorList>
    </citation>
    <scope>NUCLEOTIDE SEQUENCE [LARGE SCALE GENOMIC DNA]</scope>
    <source>
        <strain evidence="2 3">1312</strain>
    </source>
</reference>
<gene>
    <name evidence="2" type="ORF">B8W72_00365</name>
</gene>
<proteinExistence type="predicted"/>
<dbReference type="RefSeq" id="WP_086974152.1">
    <property type="nucleotide sequence ID" value="NZ_NFSB01000032.1"/>
</dbReference>
<dbReference type="Pfam" id="PF11726">
    <property type="entry name" value="YagK_YfjJ_C"/>
    <property type="match status" value="1"/>
</dbReference>
<evidence type="ECO:0000313" key="2">
    <source>
        <dbReference type="EMBL" id="OUM39127.1"/>
    </source>
</evidence>
<name>A0A1Y3LLW2_PSEPU</name>
<sequence>MNNKTPKAPFNTSQSRASIQIENIVKMIENTSEPAFHITESTTGYEHIEFSSLSELFFNIQHLLSIHTDHYEYSEHLQLFWRACSEVGLERSPVGPVCLDPTGLYYLSFHSSMNELVNRVRQLTREPGYRRKASDRSYQARQREADVETYARAVINRYSRTVVVRVDLHYLEIVDPLLRIEDLFRDLATLIRSRERNPIFEYETGYIWSVEQGKNKGFHIHTAFFFNSAHVYSDWHKAQEIGALWEKITGGRGYFFNCNADKQKYTKLGIGTIKRADTQACENVVNTMRYLAKEEQHLRIKPTRARTFGMGHLPH</sequence>
<feature type="domain" description="YagK/YfjJ C-terminal" evidence="1">
    <location>
        <begin position="155"/>
        <end position="309"/>
    </location>
</feature>
<accession>A0A1Y3LLW2</accession>
<organism evidence="2 3">
    <name type="scientific">Pseudomonas putida</name>
    <name type="common">Arthrobacter siderocapsulatus</name>
    <dbReference type="NCBI Taxonomy" id="303"/>
    <lineage>
        <taxon>Bacteria</taxon>
        <taxon>Pseudomonadati</taxon>
        <taxon>Pseudomonadota</taxon>
        <taxon>Gammaproteobacteria</taxon>
        <taxon>Pseudomonadales</taxon>
        <taxon>Pseudomonadaceae</taxon>
        <taxon>Pseudomonas</taxon>
    </lineage>
</organism>
<evidence type="ECO:0000313" key="3">
    <source>
        <dbReference type="Proteomes" id="UP000196082"/>
    </source>
</evidence>
<protein>
    <recommendedName>
        <fullName evidence="1">YagK/YfjJ C-terminal domain-containing protein</fullName>
    </recommendedName>
</protein>
<comment type="caution">
    <text evidence="2">The sequence shown here is derived from an EMBL/GenBank/DDBJ whole genome shotgun (WGS) entry which is preliminary data.</text>
</comment>
<dbReference type="Proteomes" id="UP000196082">
    <property type="component" value="Unassembled WGS sequence"/>
</dbReference>
<dbReference type="AlphaFoldDB" id="A0A1Y3LLW2"/>
<dbReference type="InterPro" id="IPR057271">
    <property type="entry name" value="YagK_YfjJ_C"/>
</dbReference>
<dbReference type="EMBL" id="NFSB01000032">
    <property type="protein sequence ID" value="OUM39127.1"/>
    <property type="molecule type" value="Genomic_DNA"/>
</dbReference>